<evidence type="ECO:0000256" key="4">
    <source>
        <dbReference type="ARBA" id="ARBA00023186"/>
    </source>
</evidence>
<dbReference type="InterPro" id="IPR011033">
    <property type="entry name" value="PRC_barrel-like_sf"/>
</dbReference>
<dbReference type="InterPro" id="IPR009000">
    <property type="entry name" value="Transl_B-barrel_sf"/>
</dbReference>
<evidence type="ECO:0000256" key="2">
    <source>
        <dbReference type="ARBA" id="ARBA00022517"/>
    </source>
</evidence>
<comment type="domain">
    <text evidence="5">The PRC barrel domain binds ribosomal protein uS19.</text>
</comment>
<evidence type="ECO:0000259" key="7">
    <source>
        <dbReference type="Pfam" id="PF24986"/>
    </source>
</evidence>
<dbReference type="InterPro" id="IPR036976">
    <property type="entry name" value="RimM_N_sf"/>
</dbReference>
<dbReference type="Proteomes" id="UP001201873">
    <property type="component" value="Unassembled WGS sequence"/>
</dbReference>
<comment type="subunit">
    <text evidence="5">Binds ribosomal protein uS19.</text>
</comment>
<dbReference type="SUPFAM" id="SSF50447">
    <property type="entry name" value="Translation proteins"/>
    <property type="match status" value="1"/>
</dbReference>
<keyword evidence="4 5" id="KW-0143">Chaperone</keyword>
<sequence length="186" mass="19255">MAGADDPIVVGRVGRPHGVRGEVTIEVRTDLPQRRFTVGAVLGRAGGGAALTVTDARWHSGRLLLCFEGIGDRVAAETLRNVLLTIDASDAGSPADDDDADGGADGDPADLWWDRDLVGLAAVTTTDAPLGRVTDIIHSPAGDLLAIARPGGGEHLVPFVREIVPTVDPVAGRIVVDPPPGLLELD</sequence>
<proteinExistence type="inferred from homology"/>
<gene>
    <name evidence="5 8" type="primary">rimM</name>
    <name evidence="8" type="ORF">MXD59_10350</name>
</gene>
<evidence type="ECO:0000256" key="1">
    <source>
        <dbReference type="ARBA" id="ARBA00022490"/>
    </source>
</evidence>
<name>A0ABT0JX92_9ACTN</name>
<reference evidence="8 9" key="1">
    <citation type="submission" date="2022-04" db="EMBL/GenBank/DDBJ databases">
        <title>Genome diversity in the genus Frankia.</title>
        <authorList>
            <person name="Carlos-Shanley C."/>
            <person name="Hahn D."/>
        </authorList>
    </citation>
    <scope>NUCLEOTIDE SEQUENCE [LARGE SCALE GENOMIC DNA]</scope>
    <source>
        <strain evidence="8 9">Ag45/Mut15</strain>
    </source>
</reference>
<keyword evidence="3 5" id="KW-0698">rRNA processing</keyword>
<evidence type="ECO:0000256" key="5">
    <source>
        <dbReference type="HAMAP-Rule" id="MF_00014"/>
    </source>
</evidence>
<dbReference type="EMBL" id="JALKFT010000008">
    <property type="protein sequence ID" value="MCK9876170.1"/>
    <property type="molecule type" value="Genomic_DNA"/>
</dbReference>
<comment type="function">
    <text evidence="5">An accessory protein needed during the final step in the assembly of 30S ribosomal subunit, possibly for assembly of the head region. Essential for efficient processing of 16S rRNA. May be needed both before and after RbfA during the maturation of 16S rRNA. It has affinity for free ribosomal 30S subunits but not for 70S ribosomes.</text>
</comment>
<organism evidence="8 9">
    <name type="scientific">Frankia umida</name>
    <dbReference type="NCBI Taxonomy" id="573489"/>
    <lineage>
        <taxon>Bacteria</taxon>
        <taxon>Bacillati</taxon>
        <taxon>Actinomycetota</taxon>
        <taxon>Actinomycetes</taxon>
        <taxon>Frankiales</taxon>
        <taxon>Frankiaceae</taxon>
        <taxon>Frankia</taxon>
    </lineage>
</organism>
<dbReference type="SUPFAM" id="SSF50346">
    <property type="entry name" value="PRC-barrel domain"/>
    <property type="match status" value="1"/>
</dbReference>
<dbReference type="Gene3D" id="2.40.30.60">
    <property type="entry name" value="RimM"/>
    <property type="match status" value="1"/>
</dbReference>
<comment type="subcellular location">
    <subcellularLocation>
        <location evidence="5">Cytoplasm</location>
    </subcellularLocation>
</comment>
<dbReference type="Pfam" id="PF24986">
    <property type="entry name" value="PRC_RimM"/>
    <property type="match status" value="1"/>
</dbReference>
<dbReference type="InterPro" id="IPR056792">
    <property type="entry name" value="PRC_RimM"/>
</dbReference>
<protein>
    <recommendedName>
        <fullName evidence="5">Ribosome maturation factor RimM</fullName>
    </recommendedName>
</protein>
<feature type="domain" description="RimM N-terminal" evidence="6">
    <location>
        <begin position="9"/>
        <end position="89"/>
    </location>
</feature>
<dbReference type="PANTHER" id="PTHR33692">
    <property type="entry name" value="RIBOSOME MATURATION FACTOR RIMM"/>
    <property type="match status" value="1"/>
</dbReference>
<dbReference type="PANTHER" id="PTHR33692:SF1">
    <property type="entry name" value="RIBOSOME MATURATION FACTOR RIMM"/>
    <property type="match status" value="1"/>
</dbReference>
<keyword evidence="9" id="KW-1185">Reference proteome</keyword>
<comment type="caution">
    <text evidence="8">The sequence shown here is derived from an EMBL/GenBank/DDBJ whole genome shotgun (WGS) entry which is preliminary data.</text>
</comment>
<evidence type="ECO:0000313" key="9">
    <source>
        <dbReference type="Proteomes" id="UP001201873"/>
    </source>
</evidence>
<accession>A0ABT0JX92</accession>
<evidence type="ECO:0000313" key="8">
    <source>
        <dbReference type="EMBL" id="MCK9876170.1"/>
    </source>
</evidence>
<evidence type="ECO:0000259" key="6">
    <source>
        <dbReference type="Pfam" id="PF01782"/>
    </source>
</evidence>
<dbReference type="Gene3D" id="2.30.30.240">
    <property type="entry name" value="PRC-barrel domain"/>
    <property type="match status" value="1"/>
</dbReference>
<feature type="domain" description="Ribosome maturation factor RimM PRC barrel" evidence="7">
    <location>
        <begin position="115"/>
        <end position="182"/>
    </location>
</feature>
<dbReference type="HAMAP" id="MF_00014">
    <property type="entry name" value="Ribosome_mat_RimM"/>
    <property type="match status" value="1"/>
</dbReference>
<dbReference type="InterPro" id="IPR011961">
    <property type="entry name" value="RimM"/>
</dbReference>
<dbReference type="NCBIfam" id="TIGR02273">
    <property type="entry name" value="16S_RimM"/>
    <property type="match status" value="1"/>
</dbReference>
<evidence type="ECO:0000256" key="3">
    <source>
        <dbReference type="ARBA" id="ARBA00022552"/>
    </source>
</evidence>
<dbReference type="InterPro" id="IPR002676">
    <property type="entry name" value="RimM_N"/>
</dbReference>
<comment type="similarity">
    <text evidence="5">Belongs to the RimM family.</text>
</comment>
<dbReference type="RefSeq" id="WP_248824497.1">
    <property type="nucleotide sequence ID" value="NZ_JALKFT010000008.1"/>
</dbReference>
<keyword evidence="2 5" id="KW-0690">Ribosome biogenesis</keyword>
<keyword evidence="1 5" id="KW-0963">Cytoplasm</keyword>
<dbReference type="Pfam" id="PF01782">
    <property type="entry name" value="RimM"/>
    <property type="match status" value="1"/>
</dbReference>